<proteinExistence type="predicted"/>
<keyword evidence="2" id="KW-1185">Reference proteome</keyword>
<comment type="caution">
    <text evidence="1">The sequence shown here is derived from an EMBL/GenBank/DDBJ whole genome shotgun (WGS) entry which is preliminary data.</text>
</comment>
<dbReference type="Proteomes" id="UP001298424">
    <property type="component" value="Unassembled WGS sequence"/>
</dbReference>
<gene>
    <name evidence="1" type="ORF">MB824_08920</name>
</gene>
<evidence type="ECO:0008006" key="3">
    <source>
        <dbReference type="Google" id="ProtNLM"/>
    </source>
</evidence>
<name>A0ABS9NPB5_9NEIS</name>
<reference evidence="1 2" key="1">
    <citation type="submission" date="2022-02" db="EMBL/GenBank/DDBJ databases">
        <title>Genome sequence data of Kingella unionensis sp. nov. strain CICC 24913 (CCUG 75125).</title>
        <authorList>
            <person name="Xiao M."/>
        </authorList>
    </citation>
    <scope>NUCLEOTIDE SEQUENCE [LARGE SCALE GENOMIC DNA]</scope>
    <source>
        <strain evidence="1 2">CICC 24913</strain>
    </source>
</reference>
<sequence length="458" mass="51046">MKKLRVFLLLSALIFVLLFAVPQYLIRQEIAAAQDDLARLAVKPAPAQTAGGDALWLLGYRAESAAERERMMATYRPLLMRGSRPPALAEYELPQPENGEFTCGSGKSAADCLAEIRGNLPQYRDQAEKYRELLANIDRLADYDAFAQSGWPNDHTGSSDMALPRLQHLFLSVPTAALDWADGRQQAALVRVCRSLKTGRTLLQGRPNMLYPMVGNALIQKHTALAAQMLAEDPSWAKRLPKECDDAFAVLSPQEQNLCTAVQDEFHASANLLRKMSPEWSPRKMFTVMALAANMSDEDSIGSLRVPRWMIWVPVMDIEHSRARSAAYYAQGCNAETAAALERDQAIIWQPPAQASWKQLWACSNNGQGCVLSDIALTSWDSYFQHVQDSAMQQRAFQAALALYRLPAAERRGAIGRILAEHSSPSRRLVWNEQNSSIGFARYSKHQTESSDIPVNLR</sequence>
<accession>A0ABS9NPB5</accession>
<evidence type="ECO:0000313" key="1">
    <source>
        <dbReference type="EMBL" id="MCG6504617.1"/>
    </source>
</evidence>
<protein>
    <recommendedName>
        <fullName evidence="3">DUF4034 domain-containing protein</fullName>
    </recommendedName>
</protein>
<dbReference type="EMBL" id="JAKOOW010000033">
    <property type="protein sequence ID" value="MCG6504617.1"/>
    <property type="molecule type" value="Genomic_DNA"/>
</dbReference>
<organism evidence="1 2">
    <name type="scientific">Kingella pumchi</name>
    <dbReference type="NCBI Taxonomy" id="2779506"/>
    <lineage>
        <taxon>Bacteria</taxon>
        <taxon>Pseudomonadati</taxon>
        <taxon>Pseudomonadota</taxon>
        <taxon>Betaproteobacteria</taxon>
        <taxon>Neisseriales</taxon>
        <taxon>Neisseriaceae</taxon>
        <taxon>Kingella</taxon>
    </lineage>
</organism>
<evidence type="ECO:0000313" key="2">
    <source>
        <dbReference type="Proteomes" id="UP001298424"/>
    </source>
</evidence>
<dbReference type="RefSeq" id="WP_238748133.1">
    <property type="nucleotide sequence ID" value="NZ_JAKOOW010000033.1"/>
</dbReference>